<evidence type="ECO:0000313" key="1">
    <source>
        <dbReference type="EMBL" id="JAD68853.1"/>
    </source>
</evidence>
<dbReference type="EMBL" id="GBRH01229042">
    <property type="protein sequence ID" value="JAD68853.1"/>
    <property type="molecule type" value="Transcribed_RNA"/>
</dbReference>
<proteinExistence type="predicted"/>
<protein>
    <submittedName>
        <fullName evidence="1">SYMRK</fullName>
    </submittedName>
</protein>
<organism evidence="1">
    <name type="scientific">Arundo donax</name>
    <name type="common">Giant reed</name>
    <name type="synonym">Donax arundinaceus</name>
    <dbReference type="NCBI Taxonomy" id="35708"/>
    <lineage>
        <taxon>Eukaryota</taxon>
        <taxon>Viridiplantae</taxon>
        <taxon>Streptophyta</taxon>
        <taxon>Embryophyta</taxon>
        <taxon>Tracheophyta</taxon>
        <taxon>Spermatophyta</taxon>
        <taxon>Magnoliopsida</taxon>
        <taxon>Liliopsida</taxon>
        <taxon>Poales</taxon>
        <taxon>Poaceae</taxon>
        <taxon>PACMAD clade</taxon>
        <taxon>Arundinoideae</taxon>
        <taxon>Arundineae</taxon>
        <taxon>Arundo</taxon>
    </lineage>
</organism>
<reference evidence="1" key="1">
    <citation type="submission" date="2014-09" db="EMBL/GenBank/DDBJ databases">
        <authorList>
            <person name="Magalhaes I.L.F."/>
            <person name="Oliveira U."/>
            <person name="Santos F.R."/>
            <person name="Vidigal T.H.D.A."/>
            <person name="Brescovit A.D."/>
            <person name="Santos A.J."/>
        </authorList>
    </citation>
    <scope>NUCLEOTIDE SEQUENCE</scope>
    <source>
        <tissue evidence="1">Shoot tissue taken approximately 20 cm above the soil surface</tissue>
    </source>
</reference>
<accession>A0A0A9C305</accession>
<reference evidence="1" key="2">
    <citation type="journal article" date="2015" name="Data Brief">
        <title>Shoot transcriptome of the giant reed, Arundo donax.</title>
        <authorList>
            <person name="Barrero R.A."/>
            <person name="Guerrero F.D."/>
            <person name="Moolhuijzen P."/>
            <person name="Goolsby J.A."/>
            <person name="Tidwell J."/>
            <person name="Bellgard S.E."/>
            <person name="Bellgard M.I."/>
        </authorList>
    </citation>
    <scope>NUCLEOTIDE SEQUENCE</scope>
    <source>
        <tissue evidence="1">Shoot tissue taken approximately 20 cm above the soil surface</tissue>
    </source>
</reference>
<sequence>MPKILRRPHQ</sequence>
<name>A0A0A9C305_ARUDO</name>